<keyword evidence="3" id="KW-1185">Reference proteome</keyword>
<feature type="compositionally biased region" description="Low complexity" evidence="1">
    <location>
        <begin position="38"/>
        <end position="47"/>
    </location>
</feature>
<name>V4L7E9_EUTSA</name>
<feature type="compositionally biased region" description="Basic residues" evidence="1">
    <location>
        <begin position="48"/>
        <end position="57"/>
    </location>
</feature>
<evidence type="ECO:0000256" key="1">
    <source>
        <dbReference type="SAM" id="MobiDB-lite"/>
    </source>
</evidence>
<protein>
    <submittedName>
        <fullName evidence="2">Uncharacterized protein</fullName>
    </submittedName>
</protein>
<proteinExistence type="predicted"/>
<accession>V4L7E9</accession>
<sequence>MEECERKLMEDDLLENDDLLGEELDDEIADVSQERTISETPIPSPTSRRTRSHKSSKTSHLAGEDISKMNGNPPNTGSRKLVEPKRRIPRSPKGVGVAISRKLKPFKSRTSPMKKSGPTLGSAKGKNPKLSKNFPRKEESTHFGSKIISLPYVPMAKVSKIAMSCVGLVGS</sequence>
<feature type="region of interest" description="Disordered" evidence="1">
    <location>
        <begin position="28"/>
        <end position="141"/>
    </location>
</feature>
<evidence type="ECO:0000313" key="3">
    <source>
        <dbReference type="Proteomes" id="UP000030689"/>
    </source>
</evidence>
<dbReference type="EMBL" id="KI517426">
    <property type="protein sequence ID" value="ESQ46295.1"/>
    <property type="molecule type" value="Genomic_DNA"/>
</dbReference>
<dbReference type="Gramene" id="ESQ46295">
    <property type="protein sequence ID" value="ESQ46295"/>
    <property type="gene ID" value="EUTSA_v10000352mg"/>
</dbReference>
<evidence type="ECO:0000313" key="2">
    <source>
        <dbReference type="EMBL" id="ESQ46295.1"/>
    </source>
</evidence>
<gene>
    <name evidence="2" type="ORF">EUTSA_v10000352mg</name>
</gene>
<dbReference type="Proteomes" id="UP000030689">
    <property type="component" value="Unassembled WGS sequence"/>
</dbReference>
<reference evidence="2 3" key="1">
    <citation type="journal article" date="2013" name="Front. Plant Sci.">
        <title>The Reference Genome of the Halophytic Plant Eutrema salsugineum.</title>
        <authorList>
            <person name="Yang R."/>
            <person name="Jarvis D.E."/>
            <person name="Chen H."/>
            <person name="Beilstein M.A."/>
            <person name="Grimwood J."/>
            <person name="Jenkins J."/>
            <person name="Shu S."/>
            <person name="Prochnik S."/>
            <person name="Xin M."/>
            <person name="Ma C."/>
            <person name="Schmutz J."/>
            <person name="Wing R.A."/>
            <person name="Mitchell-Olds T."/>
            <person name="Schumaker K.S."/>
            <person name="Wang X."/>
        </authorList>
    </citation>
    <scope>NUCLEOTIDE SEQUENCE [LARGE SCALE GENOMIC DNA]</scope>
</reference>
<dbReference type="KEGG" id="eus:EUTSA_v10000352mg"/>
<dbReference type="AlphaFoldDB" id="V4L7E9"/>
<feature type="compositionally biased region" description="Polar residues" evidence="1">
    <location>
        <begin position="69"/>
        <end position="78"/>
    </location>
</feature>
<organism evidence="2 3">
    <name type="scientific">Eutrema salsugineum</name>
    <name type="common">Saltwater cress</name>
    <name type="synonym">Sisymbrium salsugineum</name>
    <dbReference type="NCBI Taxonomy" id="72664"/>
    <lineage>
        <taxon>Eukaryota</taxon>
        <taxon>Viridiplantae</taxon>
        <taxon>Streptophyta</taxon>
        <taxon>Embryophyta</taxon>
        <taxon>Tracheophyta</taxon>
        <taxon>Spermatophyta</taxon>
        <taxon>Magnoliopsida</taxon>
        <taxon>eudicotyledons</taxon>
        <taxon>Gunneridae</taxon>
        <taxon>Pentapetalae</taxon>
        <taxon>rosids</taxon>
        <taxon>malvids</taxon>
        <taxon>Brassicales</taxon>
        <taxon>Brassicaceae</taxon>
        <taxon>Eutremeae</taxon>
        <taxon>Eutrema</taxon>
    </lineage>
</organism>